<name>A0A080ZIT3_PHYNI</name>
<accession>A0A080ZIT3</accession>
<proteinExistence type="predicted"/>
<protein>
    <submittedName>
        <fullName evidence="1">Uncharacterized protein</fullName>
    </submittedName>
</protein>
<dbReference type="EMBL" id="ANJA01003035">
    <property type="protein sequence ID" value="ETO66544.1"/>
    <property type="molecule type" value="Genomic_DNA"/>
</dbReference>
<dbReference type="Proteomes" id="UP000028582">
    <property type="component" value="Unassembled WGS sequence"/>
</dbReference>
<reference evidence="1 2" key="1">
    <citation type="submission" date="2013-11" db="EMBL/GenBank/DDBJ databases">
        <title>The Genome Sequence of Phytophthora parasitica P1976.</title>
        <authorList>
            <consortium name="The Broad Institute Genomics Platform"/>
            <person name="Russ C."/>
            <person name="Tyler B."/>
            <person name="Panabieres F."/>
            <person name="Shan W."/>
            <person name="Tripathy S."/>
            <person name="Grunwald N."/>
            <person name="Machado M."/>
            <person name="Johnson C.S."/>
            <person name="Walker B."/>
            <person name="Young S."/>
            <person name="Zeng Q."/>
            <person name="Gargeya S."/>
            <person name="Fitzgerald M."/>
            <person name="Haas B."/>
            <person name="Abouelleil A."/>
            <person name="Allen A.W."/>
            <person name="Alvarado L."/>
            <person name="Arachchi H.M."/>
            <person name="Berlin A.M."/>
            <person name="Chapman S.B."/>
            <person name="Gainer-Dewar J."/>
            <person name="Goldberg J."/>
            <person name="Griggs A."/>
            <person name="Gujja S."/>
            <person name="Hansen M."/>
            <person name="Howarth C."/>
            <person name="Imamovic A."/>
            <person name="Ireland A."/>
            <person name="Larimer J."/>
            <person name="McCowan C."/>
            <person name="Murphy C."/>
            <person name="Pearson M."/>
            <person name="Poon T.W."/>
            <person name="Priest M."/>
            <person name="Roberts A."/>
            <person name="Saif S."/>
            <person name="Shea T."/>
            <person name="Sisk P."/>
            <person name="Sykes S."/>
            <person name="Wortman J."/>
            <person name="Nusbaum C."/>
            <person name="Birren B."/>
        </authorList>
    </citation>
    <scope>NUCLEOTIDE SEQUENCE [LARGE SCALE GENOMIC DNA]</scope>
    <source>
        <strain evidence="1 2">P1976</strain>
    </source>
</reference>
<dbReference type="OrthoDB" id="74139at2759"/>
<gene>
    <name evidence="1" type="ORF">F444_16347</name>
</gene>
<sequence length="92" mass="10483">MAKIEEIAELSGIERWKAQRLARKLDGDIQQLKVALSELDTVKPKKTTYTKKANVFFFKNAMSSSRTRRVSCCWSELFTAQVLTVFVIPQAS</sequence>
<comment type="caution">
    <text evidence="1">The sequence shown here is derived from an EMBL/GenBank/DDBJ whole genome shotgun (WGS) entry which is preliminary data.</text>
</comment>
<dbReference type="AlphaFoldDB" id="A0A080ZIT3"/>
<organism evidence="1 2">
    <name type="scientific">Phytophthora nicotianae P1976</name>
    <dbReference type="NCBI Taxonomy" id="1317066"/>
    <lineage>
        <taxon>Eukaryota</taxon>
        <taxon>Sar</taxon>
        <taxon>Stramenopiles</taxon>
        <taxon>Oomycota</taxon>
        <taxon>Peronosporomycetes</taxon>
        <taxon>Peronosporales</taxon>
        <taxon>Peronosporaceae</taxon>
        <taxon>Phytophthora</taxon>
    </lineage>
</organism>
<evidence type="ECO:0000313" key="2">
    <source>
        <dbReference type="Proteomes" id="UP000028582"/>
    </source>
</evidence>
<evidence type="ECO:0000313" key="1">
    <source>
        <dbReference type="EMBL" id="ETO66544.1"/>
    </source>
</evidence>